<dbReference type="InterPro" id="IPR016039">
    <property type="entry name" value="Thiolase-like"/>
</dbReference>
<evidence type="ECO:0000313" key="6">
    <source>
        <dbReference type="EMBL" id="KAA2261379.1"/>
    </source>
</evidence>
<evidence type="ECO:0000256" key="2">
    <source>
        <dbReference type="ARBA" id="ARBA00023315"/>
    </source>
</evidence>
<sequence>MWTDGGRTPSGSPPPASCWFGRTGSSPGAPRRWSTRRSASWRASCCACCGAPTRTGRARRHPDGRWRRRRGAASLMLPRQLAQTTTSDCSATPPWRAGRGVVIARVRLRGVGHVVGSETVSNTDVASALGLPPTWLTDRTGIRCRRVCGDGEDVLGLAVDAVTRACADASLSMSDLGDETMLLHIQSGHVAFTPPGGVLLAGRLGLDRVRVLGLDGVCAEPIAGLEYAVLMLQAGRCARVVLSTSADFVSYVDPKDAATVGLFGAGASAVVLERAQADEPAGTVRGLRWETHAEHWKLGRLPILRATPHDAHVSLDVGYYQMDGQRLARVAIRAMPAMVGKVLEEAGWAIGDIDLVIAHQPNAKMLEMGVRALGLNANIVPMPVRELGNMGPASLFVNLSLARAAGRTPAGTRLLLIAFGLGFSCGAAAIEL</sequence>
<proteinExistence type="predicted"/>
<dbReference type="GO" id="GO:0044550">
    <property type="term" value="P:secondary metabolite biosynthetic process"/>
    <property type="evidence" value="ECO:0007669"/>
    <property type="project" value="TreeGrafter"/>
</dbReference>
<evidence type="ECO:0000259" key="5">
    <source>
        <dbReference type="Pfam" id="PF08545"/>
    </source>
</evidence>
<evidence type="ECO:0000256" key="3">
    <source>
        <dbReference type="SAM" id="MobiDB-lite"/>
    </source>
</evidence>
<comment type="caution">
    <text evidence="6">The sequence shown here is derived from an EMBL/GenBank/DDBJ whole genome shotgun (WGS) entry which is preliminary data.</text>
</comment>
<keyword evidence="2" id="KW-0012">Acyltransferase</keyword>
<dbReference type="InterPro" id="IPR013751">
    <property type="entry name" value="ACP_syn_III_N"/>
</dbReference>
<dbReference type="PANTHER" id="PTHR34069">
    <property type="entry name" value="3-OXOACYL-[ACYL-CARRIER-PROTEIN] SYNTHASE 3"/>
    <property type="match status" value="1"/>
</dbReference>
<dbReference type="EMBL" id="VUOB01000028">
    <property type="protein sequence ID" value="KAA2261379.1"/>
    <property type="molecule type" value="Genomic_DNA"/>
</dbReference>
<dbReference type="Pfam" id="PF08545">
    <property type="entry name" value="ACP_syn_III"/>
    <property type="match status" value="1"/>
</dbReference>
<dbReference type="GO" id="GO:0004315">
    <property type="term" value="F:3-oxoacyl-[acyl-carrier-protein] synthase activity"/>
    <property type="evidence" value="ECO:0007669"/>
    <property type="project" value="InterPro"/>
</dbReference>
<dbReference type="GO" id="GO:0006633">
    <property type="term" value="P:fatty acid biosynthetic process"/>
    <property type="evidence" value="ECO:0007669"/>
    <property type="project" value="InterPro"/>
</dbReference>
<accession>A0A5B2XE96</accession>
<dbReference type="InterPro" id="IPR013747">
    <property type="entry name" value="ACP_syn_III_C"/>
</dbReference>
<dbReference type="Pfam" id="PF08541">
    <property type="entry name" value="ACP_syn_III_C"/>
    <property type="match status" value="1"/>
</dbReference>
<protein>
    <recommendedName>
        <fullName evidence="8">3-oxoacyl-[acyl-carrier-protein] synthase-3</fullName>
    </recommendedName>
</protein>
<feature type="region of interest" description="Disordered" evidence="3">
    <location>
        <begin position="1"/>
        <end position="34"/>
    </location>
</feature>
<gene>
    <name evidence="6" type="ORF">F0L68_16410</name>
</gene>
<evidence type="ECO:0000313" key="7">
    <source>
        <dbReference type="Proteomes" id="UP000323454"/>
    </source>
</evidence>
<dbReference type="SUPFAM" id="SSF53901">
    <property type="entry name" value="Thiolase-like"/>
    <property type="match status" value="1"/>
</dbReference>
<dbReference type="AlphaFoldDB" id="A0A5B2XE96"/>
<reference evidence="6 7" key="1">
    <citation type="submission" date="2019-09" db="EMBL/GenBank/DDBJ databases">
        <title>Goodfellowia gen. nov., a new genus of the Pseudonocardineae related to Actinoalloteichus, containing Goodfellowia coeruleoviolacea gen. nov., comb. nov. gen. nov., comb. nov.</title>
        <authorList>
            <person name="Labeda D."/>
        </authorList>
    </citation>
    <scope>NUCLEOTIDE SEQUENCE [LARGE SCALE GENOMIC DNA]</scope>
    <source>
        <strain evidence="6 7">AN110305</strain>
    </source>
</reference>
<evidence type="ECO:0008006" key="8">
    <source>
        <dbReference type="Google" id="ProtNLM"/>
    </source>
</evidence>
<reference evidence="6 7" key="2">
    <citation type="submission" date="2019-09" db="EMBL/GenBank/DDBJ databases">
        <authorList>
            <person name="Jin C."/>
        </authorList>
    </citation>
    <scope>NUCLEOTIDE SEQUENCE [LARGE SCALE GENOMIC DNA]</scope>
    <source>
        <strain evidence="6 7">AN110305</strain>
    </source>
</reference>
<keyword evidence="1" id="KW-0808">Transferase</keyword>
<evidence type="ECO:0000259" key="4">
    <source>
        <dbReference type="Pfam" id="PF08541"/>
    </source>
</evidence>
<evidence type="ECO:0000256" key="1">
    <source>
        <dbReference type="ARBA" id="ARBA00022679"/>
    </source>
</evidence>
<dbReference type="Gene3D" id="3.40.47.10">
    <property type="match status" value="1"/>
</dbReference>
<dbReference type="OrthoDB" id="4758553at2"/>
<organism evidence="6 7">
    <name type="scientific">Solihabitans fulvus</name>
    <dbReference type="NCBI Taxonomy" id="1892852"/>
    <lineage>
        <taxon>Bacteria</taxon>
        <taxon>Bacillati</taxon>
        <taxon>Actinomycetota</taxon>
        <taxon>Actinomycetes</taxon>
        <taxon>Pseudonocardiales</taxon>
        <taxon>Pseudonocardiaceae</taxon>
        <taxon>Solihabitans</taxon>
    </lineage>
</organism>
<name>A0A5B2XE96_9PSEU</name>
<dbReference type="Proteomes" id="UP000323454">
    <property type="component" value="Unassembled WGS sequence"/>
</dbReference>
<dbReference type="PANTHER" id="PTHR34069:SF2">
    <property type="entry name" value="BETA-KETOACYL-[ACYL-CARRIER-PROTEIN] SYNTHASE III"/>
    <property type="match status" value="1"/>
</dbReference>
<feature type="domain" description="Beta-ketoacyl-[acyl-carrier-protein] synthase III N-terminal" evidence="5">
    <location>
        <begin position="217"/>
        <end position="279"/>
    </location>
</feature>
<feature type="domain" description="Beta-ketoacyl-[acyl-carrier-protein] synthase III C-terminal" evidence="4">
    <location>
        <begin position="343"/>
        <end position="431"/>
    </location>
</feature>
<keyword evidence="7" id="KW-1185">Reference proteome</keyword>